<reference evidence="5 6" key="1">
    <citation type="submission" date="2017-12" db="EMBL/GenBank/DDBJ databases">
        <title>Genomes of bacteria within cyanobacterial aggregates.</title>
        <authorList>
            <person name="Cai H."/>
        </authorList>
    </citation>
    <scope>NUCLEOTIDE SEQUENCE [LARGE SCALE GENOMIC DNA]</scope>
    <source>
        <strain evidence="5 6">TH16</strain>
        <plasmid evidence="5 6">unnamed1</plasmid>
    </source>
</reference>
<evidence type="ECO:0000256" key="4">
    <source>
        <dbReference type="ARBA" id="ARBA00029447"/>
    </source>
</evidence>
<dbReference type="GO" id="GO:0004888">
    <property type="term" value="F:transmembrane signaling receptor activity"/>
    <property type="evidence" value="ECO:0007669"/>
    <property type="project" value="InterPro"/>
</dbReference>
<geneLocation type="plasmid" evidence="5 6">
    <name>unnamed1</name>
</geneLocation>
<dbReference type="GO" id="GO:0007165">
    <property type="term" value="P:signal transduction"/>
    <property type="evidence" value="ECO:0007669"/>
    <property type="project" value="UniProtKB-KW"/>
</dbReference>
<dbReference type="Pfam" id="PF00015">
    <property type="entry name" value="MCPsignal"/>
    <property type="match status" value="1"/>
</dbReference>
<evidence type="ECO:0000313" key="5">
    <source>
        <dbReference type="EMBL" id="AUN33528.1"/>
    </source>
</evidence>
<name>A0A2K9NKC3_9PROT</name>
<dbReference type="SUPFAM" id="SSF58104">
    <property type="entry name" value="Methyl-accepting chemotaxis protein (MCP) signaling domain"/>
    <property type="match status" value="1"/>
</dbReference>
<accession>A0A2K9NKC3</accession>
<dbReference type="InterPro" id="IPR000727">
    <property type="entry name" value="T_SNARE_dom"/>
</dbReference>
<dbReference type="GO" id="GO:0006935">
    <property type="term" value="P:chemotaxis"/>
    <property type="evidence" value="ECO:0007669"/>
    <property type="project" value="InterPro"/>
</dbReference>
<proteinExistence type="inferred from homology"/>
<dbReference type="SMART" id="SM01358">
    <property type="entry name" value="HBM"/>
    <property type="match status" value="1"/>
</dbReference>
<keyword evidence="5" id="KW-0614">Plasmid</keyword>
<dbReference type="OrthoDB" id="3378718at2"/>
<dbReference type="CDD" id="cd06225">
    <property type="entry name" value="HAMP"/>
    <property type="match status" value="1"/>
</dbReference>
<keyword evidence="6" id="KW-1185">Reference proteome</keyword>
<dbReference type="InterPro" id="IPR032255">
    <property type="entry name" value="HBM"/>
</dbReference>
<dbReference type="EMBL" id="CP025613">
    <property type="protein sequence ID" value="AUN33528.1"/>
    <property type="molecule type" value="Genomic_DNA"/>
</dbReference>
<gene>
    <name evidence="5" type="ORF">C0V82_24605</name>
</gene>
<evidence type="ECO:0000256" key="1">
    <source>
        <dbReference type="ARBA" id="ARBA00004429"/>
    </source>
</evidence>
<keyword evidence="2" id="KW-0997">Cell inner membrane</keyword>
<dbReference type="SMART" id="SM00304">
    <property type="entry name" value="HAMP"/>
    <property type="match status" value="1"/>
</dbReference>
<dbReference type="PANTHER" id="PTHR32089">
    <property type="entry name" value="METHYL-ACCEPTING CHEMOTAXIS PROTEIN MCPB"/>
    <property type="match status" value="1"/>
</dbReference>
<keyword evidence="2" id="KW-0472">Membrane</keyword>
<sequence length="668" mass="71196">MRIDQLKISHRIFTGQGLLLFLLLLVGGAAVIGLTVIDSSFSDYRRIARNSNLISGVDQSVSQMRLGVKDFLLTGDEALADRFQERAKAVDGLLDDADKAIIHPGRRAMLADLTKTYGDYKAAFGEVVSLDARVDKVSADVLDKNGPAALEKMDQLLRIAESEGDARGAIALADAERDLLLVRFYMQRYENLHDDATREGLTKALSELETGTKALAEQARGPRRALVTEIVQHLVAYHEGAKTKRDLITEMEKTVAGRLNPAGAKMSKLTGDIRASQMEQQNQIGPQVVSTINTIHYTAIGLSIFAIILGVGASIVIARSITRPVNDLTGTMGRLAQGDLSVDIGYTTNRDEIGDMSRAVEVFKTNGIERRRLEEEQAAAREARERRAQALEQLMSRFDRDMQALVGELGSASTQMRASAQSMSALSEQTAQQSMNVASAAEQASANVQAVATATEELSSSLGEITRRVAESAQITRTAHEEARRTNETVTSLSEAAGRIGTVVQLIADIAGQTNLLALNATIEAARAGEAGKGFAVVASEVKSLATQTAKATGDISEQVQQVQTATQQAVEAIRSITGTISRVNEIAAAIAAAIEEQGAATQEIARNVQQAAVGTQDVTSTIDSVRGAAGETGQSAGEVLNAAVSVQDQSQRLTKVVEGFLQGVKAA</sequence>
<dbReference type="RefSeq" id="WP_102115038.1">
    <property type="nucleotide sequence ID" value="NZ_BMGN01000001.1"/>
</dbReference>
<dbReference type="PROSITE" id="PS50192">
    <property type="entry name" value="T_SNARE"/>
    <property type="match status" value="1"/>
</dbReference>
<comment type="similarity">
    <text evidence="4">Belongs to the methyl-accepting chemotaxis (MCP) protein family.</text>
</comment>
<keyword evidence="3" id="KW-0807">Transducer</keyword>
<dbReference type="Proteomes" id="UP000234752">
    <property type="component" value="Plasmid unnamed1"/>
</dbReference>
<dbReference type="PROSITE" id="PS50885">
    <property type="entry name" value="HAMP"/>
    <property type="match status" value="1"/>
</dbReference>
<keyword evidence="2" id="KW-1003">Cell membrane</keyword>
<evidence type="ECO:0000256" key="3">
    <source>
        <dbReference type="ARBA" id="ARBA00023224"/>
    </source>
</evidence>
<dbReference type="GO" id="GO:0005886">
    <property type="term" value="C:plasma membrane"/>
    <property type="evidence" value="ECO:0007669"/>
    <property type="project" value="UniProtKB-SubCell"/>
</dbReference>
<dbReference type="PROSITE" id="PS51753">
    <property type="entry name" value="HBM"/>
    <property type="match status" value="1"/>
</dbReference>
<dbReference type="AlphaFoldDB" id="A0A2K9NKC3"/>
<comment type="subcellular location">
    <subcellularLocation>
        <location evidence="1">Cell inner membrane</location>
        <topology evidence="1">Multi-pass membrane protein</topology>
    </subcellularLocation>
</comment>
<dbReference type="InterPro" id="IPR003660">
    <property type="entry name" value="HAMP_dom"/>
</dbReference>
<dbReference type="Gene3D" id="1.10.287.950">
    <property type="entry name" value="Methyl-accepting chemotaxis protein"/>
    <property type="match status" value="1"/>
</dbReference>
<dbReference type="InterPro" id="IPR004090">
    <property type="entry name" value="Chemotax_Me-accpt_rcpt"/>
</dbReference>
<dbReference type="PROSITE" id="PS50111">
    <property type="entry name" value="CHEMOTAXIS_TRANSDUC_2"/>
    <property type="match status" value="1"/>
</dbReference>
<evidence type="ECO:0000313" key="6">
    <source>
        <dbReference type="Proteomes" id="UP000234752"/>
    </source>
</evidence>
<evidence type="ECO:0000256" key="2">
    <source>
        <dbReference type="ARBA" id="ARBA00022519"/>
    </source>
</evidence>
<dbReference type="InterPro" id="IPR004089">
    <property type="entry name" value="MCPsignal_dom"/>
</dbReference>
<dbReference type="KEGG" id="ncb:C0V82_24605"/>
<dbReference type="SMART" id="SM00283">
    <property type="entry name" value="MA"/>
    <property type="match status" value="1"/>
</dbReference>
<dbReference type="PRINTS" id="PR00260">
    <property type="entry name" value="CHEMTRNSDUCR"/>
</dbReference>
<organism evidence="5 6">
    <name type="scientific">Niveispirillum cyanobacteriorum</name>
    <dbReference type="NCBI Taxonomy" id="1612173"/>
    <lineage>
        <taxon>Bacteria</taxon>
        <taxon>Pseudomonadati</taxon>
        <taxon>Pseudomonadota</taxon>
        <taxon>Alphaproteobacteria</taxon>
        <taxon>Rhodospirillales</taxon>
        <taxon>Azospirillaceae</taxon>
        <taxon>Niveispirillum</taxon>
    </lineage>
</organism>
<protein>
    <submittedName>
        <fullName evidence="5">Methyl-accepting chemotaxis protein</fullName>
    </submittedName>
</protein>
<dbReference type="PANTHER" id="PTHR32089:SF112">
    <property type="entry name" value="LYSOZYME-LIKE PROTEIN-RELATED"/>
    <property type="match status" value="1"/>
</dbReference>
<dbReference type="Gene3D" id="6.10.340.10">
    <property type="match status" value="1"/>
</dbReference>
<dbReference type="Pfam" id="PF00672">
    <property type="entry name" value="HAMP"/>
    <property type="match status" value="1"/>
</dbReference>